<proteinExistence type="predicted"/>
<dbReference type="EMBL" id="BDUD01000001">
    <property type="protein sequence ID" value="GBG17534.1"/>
    <property type="molecule type" value="Genomic_DNA"/>
</dbReference>
<gene>
    <name evidence="2" type="ORF">NIES4072_11940</name>
</gene>
<name>A0A2R5FPH8_NOSCO</name>
<dbReference type="Proteomes" id="UP000245124">
    <property type="component" value="Unassembled WGS sequence"/>
</dbReference>
<evidence type="ECO:0000313" key="2">
    <source>
        <dbReference type="EMBL" id="GBG17534.1"/>
    </source>
</evidence>
<feature type="region of interest" description="Disordered" evidence="1">
    <location>
        <begin position="17"/>
        <end position="37"/>
    </location>
</feature>
<evidence type="ECO:0000313" key="3">
    <source>
        <dbReference type="Proteomes" id="UP000245124"/>
    </source>
</evidence>
<dbReference type="AlphaFoldDB" id="A0A2R5FPH8"/>
<keyword evidence="3" id="KW-1185">Reference proteome</keyword>
<reference evidence="2 3" key="1">
    <citation type="submission" date="2017-06" db="EMBL/GenBank/DDBJ databases">
        <title>Genome sequencing of cyanobaciteial culture collection at National Institute for Environmental Studies (NIES).</title>
        <authorList>
            <person name="Hirose Y."/>
            <person name="Shimura Y."/>
            <person name="Fujisawa T."/>
            <person name="Nakamura Y."/>
            <person name="Kawachi M."/>
        </authorList>
    </citation>
    <scope>NUCLEOTIDE SEQUENCE [LARGE SCALE GENOMIC DNA]</scope>
    <source>
        <strain evidence="2 3">NIES-4072</strain>
    </source>
</reference>
<protein>
    <submittedName>
        <fullName evidence="2">Uncharacterized protein</fullName>
    </submittedName>
</protein>
<organism evidence="2 3">
    <name type="scientific">Nostoc commune NIES-4072</name>
    <dbReference type="NCBI Taxonomy" id="2005467"/>
    <lineage>
        <taxon>Bacteria</taxon>
        <taxon>Bacillati</taxon>
        <taxon>Cyanobacteriota</taxon>
        <taxon>Cyanophyceae</taxon>
        <taxon>Nostocales</taxon>
        <taxon>Nostocaceae</taxon>
        <taxon>Nostoc</taxon>
    </lineage>
</organism>
<evidence type="ECO:0000256" key="1">
    <source>
        <dbReference type="SAM" id="MobiDB-lite"/>
    </source>
</evidence>
<comment type="caution">
    <text evidence="2">The sequence shown here is derived from an EMBL/GenBank/DDBJ whole genome shotgun (WGS) entry which is preliminary data.</text>
</comment>
<sequence length="37" mass="4009">MTKTPIKISTLEEYINFDDGTDQSSNGGLAPKFIYGG</sequence>
<accession>A0A2R5FPH8</accession>